<reference evidence="1" key="1">
    <citation type="submission" date="2019-07" db="EMBL/GenBank/DDBJ databases">
        <title>Annotation for the trematode Paragonimus miyazaki's.</title>
        <authorList>
            <person name="Choi Y.-J."/>
        </authorList>
    </citation>
    <scope>NUCLEOTIDE SEQUENCE</scope>
    <source>
        <strain evidence="1">Japan</strain>
    </source>
</reference>
<dbReference type="AlphaFoldDB" id="A0A8S9YNS3"/>
<sequence>MVTVPSLQHKIGIQFTLSCCTHKFIDCYKKCRIHQFHCLKRIHPCLLLRLRLCVQMLLWSVPVFEHVVGA</sequence>
<comment type="caution">
    <text evidence="1">The sequence shown here is derived from an EMBL/GenBank/DDBJ whole genome shotgun (WGS) entry which is preliminary data.</text>
</comment>
<gene>
    <name evidence="1" type="ORF">EG68_08181</name>
</gene>
<name>A0A8S9YNS3_9TREM</name>
<organism evidence="1 2">
    <name type="scientific">Paragonimus skrjabini miyazakii</name>
    <dbReference type="NCBI Taxonomy" id="59628"/>
    <lineage>
        <taxon>Eukaryota</taxon>
        <taxon>Metazoa</taxon>
        <taxon>Spiralia</taxon>
        <taxon>Lophotrochozoa</taxon>
        <taxon>Platyhelminthes</taxon>
        <taxon>Trematoda</taxon>
        <taxon>Digenea</taxon>
        <taxon>Plagiorchiida</taxon>
        <taxon>Troglotremata</taxon>
        <taxon>Troglotrematidae</taxon>
        <taxon>Paragonimus</taxon>
    </lineage>
</organism>
<accession>A0A8S9YNS3</accession>
<proteinExistence type="predicted"/>
<dbReference type="Proteomes" id="UP000822476">
    <property type="component" value="Unassembled WGS sequence"/>
</dbReference>
<dbReference type="EMBL" id="JTDE01004345">
    <property type="protein sequence ID" value="KAF7255076.1"/>
    <property type="molecule type" value="Genomic_DNA"/>
</dbReference>
<evidence type="ECO:0000313" key="1">
    <source>
        <dbReference type="EMBL" id="KAF7255076.1"/>
    </source>
</evidence>
<protein>
    <submittedName>
        <fullName evidence="1">Uncharacterized protein</fullName>
    </submittedName>
</protein>
<evidence type="ECO:0000313" key="2">
    <source>
        <dbReference type="Proteomes" id="UP000822476"/>
    </source>
</evidence>
<keyword evidence="2" id="KW-1185">Reference proteome</keyword>